<comment type="caution">
    <text evidence="8">The sequence shown here is derived from an EMBL/GenBank/DDBJ whole genome shotgun (WGS) entry which is preliminary data.</text>
</comment>
<evidence type="ECO:0000259" key="7">
    <source>
        <dbReference type="Pfam" id="PF00892"/>
    </source>
</evidence>
<dbReference type="SUPFAM" id="SSF103481">
    <property type="entry name" value="Multidrug resistance efflux transporter EmrE"/>
    <property type="match status" value="2"/>
</dbReference>
<evidence type="ECO:0000256" key="3">
    <source>
        <dbReference type="ARBA" id="ARBA00022692"/>
    </source>
</evidence>
<feature type="transmembrane region" description="Helical" evidence="6">
    <location>
        <begin position="7"/>
        <end position="30"/>
    </location>
</feature>
<evidence type="ECO:0000313" key="8">
    <source>
        <dbReference type="EMBL" id="MDQ0203536.1"/>
    </source>
</evidence>
<keyword evidence="5 6" id="KW-0472">Membrane</keyword>
<evidence type="ECO:0000256" key="1">
    <source>
        <dbReference type="ARBA" id="ARBA00004141"/>
    </source>
</evidence>
<evidence type="ECO:0000256" key="2">
    <source>
        <dbReference type="ARBA" id="ARBA00007362"/>
    </source>
</evidence>
<feature type="transmembrane region" description="Helical" evidence="6">
    <location>
        <begin position="257"/>
        <end position="290"/>
    </location>
</feature>
<dbReference type="RefSeq" id="WP_307223590.1">
    <property type="nucleotide sequence ID" value="NZ_CP116940.1"/>
</dbReference>
<proteinExistence type="inferred from homology"/>
<accession>A0ABT9Y7N6</accession>
<keyword evidence="4 6" id="KW-1133">Transmembrane helix</keyword>
<organism evidence="8 9">
    <name type="scientific">Pectinatus haikarae</name>
    <dbReference type="NCBI Taxonomy" id="349096"/>
    <lineage>
        <taxon>Bacteria</taxon>
        <taxon>Bacillati</taxon>
        <taxon>Bacillota</taxon>
        <taxon>Negativicutes</taxon>
        <taxon>Selenomonadales</taxon>
        <taxon>Selenomonadaceae</taxon>
        <taxon>Pectinatus</taxon>
    </lineage>
</organism>
<evidence type="ECO:0000256" key="6">
    <source>
        <dbReference type="SAM" id="Phobius"/>
    </source>
</evidence>
<feature type="transmembrane region" description="Helical" evidence="6">
    <location>
        <begin position="215"/>
        <end position="237"/>
    </location>
</feature>
<feature type="transmembrane region" description="Helical" evidence="6">
    <location>
        <begin position="75"/>
        <end position="95"/>
    </location>
</feature>
<feature type="transmembrane region" description="Helical" evidence="6">
    <location>
        <begin position="131"/>
        <end position="164"/>
    </location>
</feature>
<dbReference type="InterPro" id="IPR037185">
    <property type="entry name" value="EmrE-like"/>
</dbReference>
<evidence type="ECO:0000256" key="5">
    <source>
        <dbReference type="ARBA" id="ARBA00023136"/>
    </source>
</evidence>
<comment type="subcellular location">
    <subcellularLocation>
        <location evidence="1">Membrane</location>
        <topology evidence="1">Multi-pass membrane protein</topology>
    </subcellularLocation>
</comment>
<keyword evidence="3 6" id="KW-0812">Transmembrane</keyword>
<evidence type="ECO:0000313" key="9">
    <source>
        <dbReference type="Proteomes" id="UP001239167"/>
    </source>
</evidence>
<gene>
    <name evidence="8" type="ORF">J2S01_001252</name>
</gene>
<sequence>MSSRLKGFLLIMLGTALWGATGVVIQYLLHDKMFDAVWLTCIRLICAGAILLIADKIICHGRTLSIWKGKSIRDIIIFSAFGMLGTQFTFIFTILHSNAATATILQYLMPVVILIYILLTEKRRPMPRECLCILMAVAGTFLLTTKGSLSSLAISHTALFWGLISSLAAALYTLQPRAMLTKHHSSLVVGWGMLCGGLLLSFFQSPFSFKGIFDFGAALALLFVIICGTVIAFWSYIESTKYLYPTEVGTMASIEPFASVALSVIFMNVAFGLPEIIGSVLIVGTVFILAQK</sequence>
<name>A0ABT9Y7N6_9FIRM</name>
<feature type="transmembrane region" description="Helical" evidence="6">
    <location>
        <begin position="36"/>
        <end position="54"/>
    </location>
</feature>
<dbReference type="Proteomes" id="UP001239167">
    <property type="component" value="Unassembled WGS sequence"/>
</dbReference>
<protein>
    <submittedName>
        <fullName evidence="8">Drug/metabolite transporter (DMT)-like permease</fullName>
    </submittedName>
</protein>
<feature type="transmembrane region" description="Helical" evidence="6">
    <location>
        <begin position="184"/>
        <end position="203"/>
    </location>
</feature>
<dbReference type="EMBL" id="JAUSUE010000007">
    <property type="protein sequence ID" value="MDQ0203536.1"/>
    <property type="molecule type" value="Genomic_DNA"/>
</dbReference>
<dbReference type="InterPro" id="IPR050638">
    <property type="entry name" value="AA-Vitamin_Transporters"/>
</dbReference>
<keyword evidence="9" id="KW-1185">Reference proteome</keyword>
<feature type="transmembrane region" description="Helical" evidence="6">
    <location>
        <begin position="101"/>
        <end position="119"/>
    </location>
</feature>
<comment type="similarity">
    <text evidence="2">Belongs to the EamA transporter family.</text>
</comment>
<dbReference type="PANTHER" id="PTHR32322:SF2">
    <property type="entry name" value="EAMA DOMAIN-CONTAINING PROTEIN"/>
    <property type="match status" value="1"/>
</dbReference>
<dbReference type="PANTHER" id="PTHR32322">
    <property type="entry name" value="INNER MEMBRANE TRANSPORTER"/>
    <property type="match status" value="1"/>
</dbReference>
<dbReference type="InterPro" id="IPR000620">
    <property type="entry name" value="EamA_dom"/>
</dbReference>
<feature type="domain" description="EamA" evidence="7">
    <location>
        <begin position="6"/>
        <end position="144"/>
    </location>
</feature>
<feature type="domain" description="EamA" evidence="7">
    <location>
        <begin position="158"/>
        <end position="289"/>
    </location>
</feature>
<dbReference type="Pfam" id="PF00892">
    <property type="entry name" value="EamA"/>
    <property type="match status" value="2"/>
</dbReference>
<evidence type="ECO:0000256" key="4">
    <source>
        <dbReference type="ARBA" id="ARBA00022989"/>
    </source>
</evidence>
<reference evidence="8 9" key="1">
    <citation type="submission" date="2023-07" db="EMBL/GenBank/DDBJ databases">
        <title>Genomic Encyclopedia of Type Strains, Phase IV (KMG-IV): sequencing the most valuable type-strain genomes for metagenomic binning, comparative biology and taxonomic classification.</title>
        <authorList>
            <person name="Goeker M."/>
        </authorList>
    </citation>
    <scope>NUCLEOTIDE SEQUENCE [LARGE SCALE GENOMIC DNA]</scope>
    <source>
        <strain evidence="8 9">DSM 16980</strain>
    </source>
</reference>